<evidence type="ECO:0000313" key="2">
    <source>
        <dbReference type="Proteomes" id="UP000257039"/>
    </source>
</evidence>
<evidence type="ECO:0000313" key="1">
    <source>
        <dbReference type="EMBL" id="RDH46448.1"/>
    </source>
</evidence>
<organism evidence="1 2">
    <name type="scientific">Zooshikella ganghwensis</name>
    <dbReference type="NCBI Taxonomy" id="202772"/>
    <lineage>
        <taxon>Bacteria</taxon>
        <taxon>Pseudomonadati</taxon>
        <taxon>Pseudomonadota</taxon>
        <taxon>Gammaproteobacteria</taxon>
        <taxon>Oceanospirillales</taxon>
        <taxon>Zooshikellaceae</taxon>
        <taxon>Zooshikella</taxon>
    </lineage>
</organism>
<accession>A0A4P9VS50</accession>
<reference evidence="1 2" key="1">
    <citation type="submission" date="2017-04" db="EMBL/GenBank/DDBJ databases">
        <title>Draft genome sequence of Zooshikella ganghwensis VG4 isolated from Red Sea sediments.</title>
        <authorList>
            <person name="Rehman Z."/>
            <person name="Alam I."/>
            <person name="Kamau A."/>
            <person name="Bajic V."/>
            <person name="Leiknes T."/>
        </authorList>
    </citation>
    <scope>NUCLEOTIDE SEQUENCE [LARGE SCALE GENOMIC DNA]</scope>
    <source>
        <strain evidence="1 2">VG4</strain>
    </source>
</reference>
<sequence length="210" mass="23628">MKATIHNSFNLLKTCHSNTQEKNKKQKVLQQWEETLQFVNKSSVNDQSRRLSKESLSSKHINATLPQANLESKMVRNNINTGFVVSKTQIDVPLSNKHIDCYNSGLKNLISDSKAETGLLTVKDADIFVSKSKTRVTTKLSETMSRLLPVESAKLLYDSDGKLKLYIRNYVSQESQDKKKLISKIKSLSKELNVKIDSVVINGVNTTISI</sequence>
<keyword evidence="2" id="KW-1185">Reference proteome</keyword>
<comment type="caution">
    <text evidence="1">The sequence shown here is derived from an EMBL/GenBank/DDBJ whole genome shotgun (WGS) entry which is preliminary data.</text>
</comment>
<proteinExistence type="predicted"/>
<protein>
    <submittedName>
        <fullName evidence="1">Uncharacterized protein</fullName>
    </submittedName>
</protein>
<name>A0A4P9VS50_9GAMM</name>
<dbReference type="EMBL" id="NDXW01000001">
    <property type="protein sequence ID" value="RDH46448.1"/>
    <property type="molecule type" value="Genomic_DNA"/>
</dbReference>
<dbReference type="Proteomes" id="UP000257039">
    <property type="component" value="Unassembled WGS sequence"/>
</dbReference>
<dbReference type="RefSeq" id="WP_094789206.1">
    <property type="nucleotide sequence ID" value="NZ_JAEVHG010000009.1"/>
</dbReference>
<gene>
    <name evidence="1" type="ORF">B9G39_24985</name>
</gene>
<dbReference type="AlphaFoldDB" id="A0A4P9VS50"/>